<accession>A0A7W3SWL4</accession>
<dbReference type="Proteomes" id="UP000567067">
    <property type="component" value="Unassembled WGS sequence"/>
</dbReference>
<dbReference type="EMBL" id="JACJIP010000031">
    <property type="protein sequence ID" value="MBA9087478.1"/>
    <property type="molecule type" value="Genomic_DNA"/>
</dbReference>
<evidence type="ECO:0000313" key="1">
    <source>
        <dbReference type="EMBL" id="MBA9087478.1"/>
    </source>
</evidence>
<evidence type="ECO:0000313" key="2">
    <source>
        <dbReference type="Proteomes" id="UP000567067"/>
    </source>
</evidence>
<protein>
    <submittedName>
        <fullName evidence="1">Uncharacterized protein</fullName>
    </submittedName>
</protein>
<dbReference type="RefSeq" id="WP_220482838.1">
    <property type="nucleotide sequence ID" value="NZ_JACJIP010000031.1"/>
</dbReference>
<reference evidence="1 2" key="1">
    <citation type="submission" date="2020-08" db="EMBL/GenBank/DDBJ databases">
        <title>Genomic Encyclopedia of Type Strains, Phase III (KMG-III): the genomes of soil and plant-associated and newly described type strains.</title>
        <authorList>
            <person name="Whitman W."/>
        </authorList>
    </citation>
    <scope>NUCLEOTIDE SEQUENCE [LARGE SCALE GENOMIC DNA]</scope>
    <source>
        <strain evidence="1 2">CECT 8693</strain>
    </source>
</reference>
<gene>
    <name evidence="1" type="ORF">FHR92_003963</name>
</gene>
<comment type="caution">
    <text evidence="1">The sequence shown here is derived from an EMBL/GenBank/DDBJ whole genome shotgun (WGS) entry which is preliminary data.</text>
</comment>
<keyword evidence="2" id="KW-1185">Reference proteome</keyword>
<dbReference type="AlphaFoldDB" id="A0A7W3SWL4"/>
<name>A0A7W3SWL4_9BACL</name>
<sequence>MALNETQQAVLTNIIAIIGDSSLPTSFYSDVLLRLESLGYTLKESDAWIICFTIQKVENTIKAECNVDCIPEGLYEIAIDMVCGEFLYTLKSTGQLTGFDLDVALKSVQAGDTNVTFAVGQGSLTPEQRLDSLLSYLIHQGKGKFVCYRKLKW</sequence>
<organism evidence="1 2">
    <name type="scientific">Fontibacillus solani</name>
    <dbReference type="NCBI Taxonomy" id="1572857"/>
    <lineage>
        <taxon>Bacteria</taxon>
        <taxon>Bacillati</taxon>
        <taxon>Bacillota</taxon>
        <taxon>Bacilli</taxon>
        <taxon>Bacillales</taxon>
        <taxon>Paenibacillaceae</taxon>
        <taxon>Fontibacillus</taxon>
    </lineage>
</organism>
<proteinExistence type="predicted"/>